<evidence type="ECO:0000313" key="2">
    <source>
        <dbReference type="EMBL" id="MCY0147039.1"/>
    </source>
</evidence>
<keyword evidence="3" id="KW-1185">Reference proteome</keyword>
<accession>A0ABT3Z5J7</accession>
<protein>
    <submittedName>
        <fullName evidence="2">Uncharacterized protein</fullName>
    </submittedName>
</protein>
<reference evidence="2" key="1">
    <citation type="submission" date="2022-10" db="EMBL/GenBank/DDBJ databases">
        <title>Hoeflea sp. G2-23, isolated from marine algae.</title>
        <authorList>
            <person name="Kristyanto S."/>
            <person name="Kim J.M."/>
            <person name="Jeon C.O."/>
        </authorList>
    </citation>
    <scope>NUCLEOTIDE SEQUENCE</scope>
    <source>
        <strain evidence="2">G2-23</strain>
    </source>
</reference>
<keyword evidence="1" id="KW-0812">Transmembrane</keyword>
<evidence type="ECO:0000256" key="1">
    <source>
        <dbReference type="SAM" id="Phobius"/>
    </source>
</evidence>
<proteinExistence type="predicted"/>
<gene>
    <name evidence="2" type="ORF">OEG84_04720</name>
</gene>
<comment type="caution">
    <text evidence="2">The sequence shown here is derived from an EMBL/GenBank/DDBJ whole genome shotgun (WGS) entry which is preliminary data.</text>
</comment>
<feature type="transmembrane region" description="Helical" evidence="1">
    <location>
        <begin position="83"/>
        <end position="101"/>
    </location>
</feature>
<dbReference type="Proteomes" id="UP001073227">
    <property type="component" value="Unassembled WGS sequence"/>
</dbReference>
<dbReference type="RefSeq" id="WP_267652660.1">
    <property type="nucleotide sequence ID" value="NZ_JAOVZR010000001.1"/>
</dbReference>
<dbReference type="EMBL" id="JAOVZR010000001">
    <property type="protein sequence ID" value="MCY0147039.1"/>
    <property type="molecule type" value="Genomic_DNA"/>
</dbReference>
<keyword evidence="1" id="KW-0472">Membrane</keyword>
<evidence type="ECO:0000313" key="3">
    <source>
        <dbReference type="Proteomes" id="UP001073227"/>
    </source>
</evidence>
<organism evidence="2 3">
    <name type="scientific">Hoeflea algicola</name>
    <dbReference type="NCBI Taxonomy" id="2983763"/>
    <lineage>
        <taxon>Bacteria</taxon>
        <taxon>Pseudomonadati</taxon>
        <taxon>Pseudomonadota</taxon>
        <taxon>Alphaproteobacteria</taxon>
        <taxon>Hyphomicrobiales</taxon>
        <taxon>Rhizobiaceae</taxon>
        <taxon>Hoeflea</taxon>
    </lineage>
</organism>
<name>A0ABT3Z5J7_9HYPH</name>
<keyword evidence="1" id="KW-1133">Transmembrane helix</keyword>
<sequence length="102" mass="11320">MQIIVRFEHKVNPFVSLAEFLLQGVLVGVQVDGVRQVFQQGATFGRAGAVATSWCEATRSVSNDQFPMMNWIMGVAMPSGHRAAIVFIWPFCCMVNAMAIWL</sequence>